<evidence type="ECO:0000256" key="1">
    <source>
        <dbReference type="SAM" id="MobiDB-lite"/>
    </source>
</evidence>
<accession>A0ABR0E7I4</accession>
<organism evidence="3 4">
    <name type="scientific">Zasmidium cellare</name>
    <name type="common">Wine cellar mold</name>
    <name type="synonym">Racodium cellare</name>
    <dbReference type="NCBI Taxonomy" id="395010"/>
    <lineage>
        <taxon>Eukaryota</taxon>
        <taxon>Fungi</taxon>
        <taxon>Dikarya</taxon>
        <taxon>Ascomycota</taxon>
        <taxon>Pezizomycotina</taxon>
        <taxon>Dothideomycetes</taxon>
        <taxon>Dothideomycetidae</taxon>
        <taxon>Mycosphaerellales</taxon>
        <taxon>Mycosphaerellaceae</taxon>
        <taxon>Zasmidium</taxon>
    </lineage>
</organism>
<dbReference type="CDD" id="cd18186">
    <property type="entry name" value="BTB_POZ_ZBTB_KLHL-like"/>
    <property type="match status" value="1"/>
</dbReference>
<evidence type="ECO:0000313" key="3">
    <source>
        <dbReference type="EMBL" id="KAK4497053.1"/>
    </source>
</evidence>
<dbReference type="SUPFAM" id="SSF54695">
    <property type="entry name" value="POZ domain"/>
    <property type="match status" value="1"/>
</dbReference>
<reference evidence="3 4" key="1">
    <citation type="journal article" date="2023" name="G3 (Bethesda)">
        <title>A chromosome-level genome assembly of Zasmidium syzygii isolated from banana leaves.</title>
        <authorList>
            <person name="van Westerhoven A.C."/>
            <person name="Mehrabi R."/>
            <person name="Talebi R."/>
            <person name="Steentjes M.B.F."/>
            <person name="Corcolon B."/>
            <person name="Chong P.A."/>
            <person name="Kema G.H.J."/>
            <person name="Seidl M.F."/>
        </authorList>
    </citation>
    <scope>NUCLEOTIDE SEQUENCE [LARGE SCALE GENOMIC DNA]</scope>
    <source>
        <strain evidence="3 4">P124</strain>
    </source>
</reference>
<dbReference type="PANTHER" id="PTHR47843">
    <property type="entry name" value="BTB DOMAIN-CONTAINING PROTEIN-RELATED"/>
    <property type="match status" value="1"/>
</dbReference>
<protein>
    <recommendedName>
        <fullName evidence="2">BTB domain-containing protein</fullName>
    </recommendedName>
</protein>
<dbReference type="PROSITE" id="PS50097">
    <property type="entry name" value="BTB"/>
    <property type="match status" value="1"/>
</dbReference>
<proteinExistence type="predicted"/>
<keyword evidence="4" id="KW-1185">Reference proteome</keyword>
<comment type="caution">
    <text evidence="3">The sequence shown here is derived from an EMBL/GenBank/DDBJ whole genome shotgun (WGS) entry which is preliminary data.</text>
</comment>
<dbReference type="InterPro" id="IPR011333">
    <property type="entry name" value="SKP1/BTB/POZ_sf"/>
</dbReference>
<dbReference type="Proteomes" id="UP001305779">
    <property type="component" value="Unassembled WGS sequence"/>
</dbReference>
<dbReference type="PANTHER" id="PTHR47843:SF2">
    <property type="entry name" value="BTB DOMAIN-CONTAINING PROTEIN"/>
    <property type="match status" value="1"/>
</dbReference>
<feature type="domain" description="BTB" evidence="2">
    <location>
        <begin position="21"/>
        <end position="85"/>
    </location>
</feature>
<dbReference type="InterPro" id="IPR000210">
    <property type="entry name" value="BTB/POZ_dom"/>
</dbReference>
<gene>
    <name evidence="3" type="ORF">PRZ48_011502</name>
</gene>
<name>A0ABR0E7I4_ZASCE</name>
<dbReference type="EMBL" id="JAXOVC010000009">
    <property type="protein sequence ID" value="KAK4497053.1"/>
    <property type="molecule type" value="Genomic_DNA"/>
</dbReference>
<sequence length="220" mass="25219">MAPRLPSELFAFNKKPKVLSGDVIQVLVGNEEQRFTVHENSLRVNSAFFEAALRRDWMETVDRTVKLPEESPERFHVYVQWVYCGLYKGLKGRPELSPNDLARLYTLGARLQDHDFQDAALDAFIYRCGEKETIPDDNIVFLIFSNTTKGDPMRRLLVKMRVRSGMVGNFDNEMGTQMAEFYFDIAKKSMEGVDPSVAPDGPGRCKYHQHGDQPCYRADE</sequence>
<evidence type="ECO:0000259" key="2">
    <source>
        <dbReference type="PROSITE" id="PS50097"/>
    </source>
</evidence>
<feature type="region of interest" description="Disordered" evidence="1">
    <location>
        <begin position="193"/>
        <end position="220"/>
    </location>
</feature>
<dbReference type="Gene3D" id="3.30.710.10">
    <property type="entry name" value="Potassium Channel Kv1.1, Chain A"/>
    <property type="match status" value="1"/>
</dbReference>
<evidence type="ECO:0000313" key="4">
    <source>
        <dbReference type="Proteomes" id="UP001305779"/>
    </source>
</evidence>